<dbReference type="Pfam" id="PF00722">
    <property type="entry name" value="Glyco_hydro_16"/>
    <property type="match status" value="1"/>
</dbReference>
<keyword evidence="1" id="KW-0732">Signal</keyword>
<protein>
    <submittedName>
        <fullName evidence="3">Concanavalin A-like lectin/glucanase domain-containing protein</fullName>
    </submittedName>
</protein>
<dbReference type="CDD" id="cd00413">
    <property type="entry name" value="Glyco_hydrolase_16"/>
    <property type="match status" value="1"/>
</dbReference>
<accession>A0AA39Y747</accession>
<comment type="caution">
    <text evidence="3">The sequence shown here is derived from an EMBL/GenBank/DDBJ whole genome shotgun (WGS) entry which is preliminary data.</text>
</comment>
<dbReference type="SUPFAM" id="SSF49899">
    <property type="entry name" value="Concanavalin A-like lectins/glucanases"/>
    <property type="match status" value="1"/>
</dbReference>
<dbReference type="GO" id="GO:0004553">
    <property type="term" value="F:hydrolase activity, hydrolyzing O-glycosyl compounds"/>
    <property type="evidence" value="ECO:0007669"/>
    <property type="project" value="InterPro"/>
</dbReference>
<name>A0AA39Y747_9PEZI</name>
<evidence type="ECO:0000256" key="1">
    <source>
        <dbReference type="SAM" id="SignalP"/>
    </source>
</evidence>
<evidence type="ECO:0000259" key="2">
    <source>
        <dbReference type="PROSITE" id="PS51762"/>
    </source>
</evidence>
<dbReference type="Gene3D" id="2.60.120.200">
    <property type="match status" value="1"/>
</dbReference>
<keyword evidence="4" id="KW-1185">Reference proteome</keyword>
<feature type="domain" description="GH16" evidence="2">
    <location>
        <begin position="59"/>
        <end position="310"/>
    </location>
</feature>
<dbReference type="EMBL" id="JAULSV010000004">
    <property type="protein sequence ID" value="KAK0646615.1"/>
    <property type="molecule type" value="Genomic_DNA"/>
</dbReference>
<dbReference type="GO" id="GO:0005975">
    <property type="term" value="P:carbohydrate metabolic process"/>
    <property type="evidence" value="ECO:0007669"/>
    <property type="project" value="InterPro"/>
</dbReference>
<reference evidence="3" key="1">
    <citation type="submission" date="2023-06" db="EMBL/GenBank/DDBJ databases">
        <title>Genome-scale phylogeny and comparative genomics of the fungal order Sordariales.</title>
        <authorList>
            <consortium name="Lawrence Berkeley National Laboratory"/>
            <person name="Hensen N."/>
            <person name="Bonometti L."/>
            <person name="Westerberg I."/>
            <person name="Brannstrom I.O."/>
            <person name="Guillou S."/>
            <person name="Cros-Aarteil S."/>
            <person name="Calhoun S."/>
            <person name="Haridas S."/>
            <person name="Kuo A."/>
            <person name="Mondo S."/>
            <person name="Pangilinan J."/>
            <person name="Riley R."/>
            <person name="Labutti K."/>
            <person name="Andreopoulos B."/>
            <person name="Lipzen A."/>
            <person name="Chen C."/>
            <person name="Yanf M."/>
            <person name="Daum C."/>
            <person name="Ng V."/>
            <person name="Clum A."/>
            <person name="Steindorff A."/>
            <person name="Ohm R."/>
            <person name="Martin F."/>
            <person name="Silar P."/>
            <person name="Natvig D."/>
            <person name="Lalanne C."/>
            <person name="Gautier V."/>
            <person name="Ament-Velasquez S.L."/>
            <person name="Kruys A."/>
            <person name="Hutchinson M.I."/>
            <person name="Powell A.J."/>
            <person name="Barry K."/>
            <person name="Miller A.N."/>
            <person name="Grigoriev I.V."/>
            <person name="Debuchy R."/>
            <person name="Gladieux P."/>
            <person name="Thoren M.H."/>
            <person name="Johannesson H."/>
        </authorList>
    </citation>
    <scope>NUCLEOTIDE SEQUENCE</scope>
    <source>
        <strain evidence="3">SMH2532-1</strain>
    </source>
</reference>
<dbReference type="InterPro" id="IPR013320">
    <property type="entry name" value="ConA-like_dom_sf"/>
</dbReference>
<dbReference type="InterPro" id="IPR000757">
    <property type="entry name" value="Beta-glucanase-like"/>
</dbReference>
<feature type="chain" id="PRO_5041424547" evidence="1">
    <location>
        <begin position="24"/>
        <end position="369"/>
    </location>
</feature>
<feature type="signal peptide" evidence="1">
    <location>
        <begin position="1"/>
        <end position="23"/>
    </location>
</feature>
<dbReference type="PROSITE" id="PS51762">
    <property type="entry name" value="GH16_2"/>
    <property type="match status" value="1"/>
</dbReference>
<evidence type="ECO:0000313" key="3">
    <source>
        <dbReference type="EMBL" id="KAK0646615.1"/>
    </source>
</evidence>
<proteinExistence type="predicted"/>
<dbReference type="PANTHER" id="PTHR38121:SF4">
    <property type="entry name" value="GH16 DOMAIN-CONTAINING PROTEIN-RELATED"/>
    <property type="match status" value="1"/>
</dbReference>
<dbReference type="Proteomes" id="UP001174936">
    <property type="component" value="Unassembled WGS sequence"/>
</dbReference>
<gene>
    <name evidence="3" type="ORF">B0T16DRAFT_329973</name>
</gene>
<evidence type="ECO:0000313" key="4">
    <source>
        <dbReference type="Proteomes" id="UP001174936"/>
    </source>
</evidence>
<organism evidence="3 4">
    <name type="scientific">Cercophora newfieldiana</name>
    <dbReference type="NCBI Taxonomy" id="92897"/>
    <lineage>
        <taxon>Eukaryota</taxon>
        <taxon>Fungi</taxon>
        <taxon>Dikarya</taxon>
        <taxon>Ascomycota</taxon>
        <taxon>Pezizomycotina</taxon>
        <taxon>Sordariomycetes</taxon>
        <taxon>Sordariomycetidae</taxon>
        <taxon>Sordariales</taxon>
        <taxon>Lasiosphaeriaceae</taxon>
        <taxon>Cercophora</taxon>
    </lineage>
</organism>
<dbReference type="AlphaFoldDB" id="A0AA39Y747"/>
<dbReference type="PANTHER" id="PTHR38121">
    <property type="entry name" value="GH16 DOMAIN-CONTAINING PROTEIN"/>
    <property type="match status" value="1"/>
</dbReference>
<sequence>MHFQTASPSLALLISAGIPLAAAAGPSLTDDASCGCYLTNGTESQFFSHHTFWDFRSQSQYAGVPPVVTSAENSGGAPRTSKFFTSAKFDDAWIVGNWNNSKGQRKDATIYMTNSPNNVYIEANSEKGSKPETWLTLRTQRLETFQTAAELESKHKNRFVSVRMLARTIGAPGAITALFTYKHSDRLAEVQESDLEVRTLGPDNIIHYTNQPSYTENGTTNPLATTNATLPDGLKWTDWAVHRLDWTPERSTWFVNGKQMAQISYQTPRDDSKVTFNAWSDGSKWSGNMSVTDAAYLQIQWFELVFNSTDPLGRADPPGVCHRVCSIDETPNQGQPVMLWNNAAARSVGRSVFASWIPLVVVLGMFAWR</sequence>